<sequence>MDTDIYIRRIEESDVDELFTQMTALAENEGEQAHLTVTPAVLRQTGFRDAPSWSGFFALSGDKTAGYATYTHDFHVWTGSPRITLDDIYVRPECRGLGFGERLMSAVFDEAKKTGAYVNWTVRTDNKKAIAFYQRLGATYRVIGKCGWRADAPGA</sequence>
<dbReference type="PROSITE" id="PS51186">
    <property type="entry name" value="GNAT"/>
    <property type="match status" value="1"/>
</dbReference>
<dbReference type="Gene3D" id="3.40.630.30">
    <property type="match status" value="1"/>
</dbReference>
<keyword evidence="5" id="KW-1185">Reference proteome</keyword>
<keyword evidence="2" id="KW-0012">Acyltransferase</keyword>
<dbReference type="RefSeq" id="WP_274494354.1">
    <property type="nucleotide sequence ID" value="NZ_CP118166.1"/>
</dbReference>
<dbReference type="SUPFAM" id="SSF55729">
    <property type="entry name" value="Acyl-CoA N-acyltransferases (Nat)"/>
    <property type="match status" value="1"/>
</dbReference>
<evidence type="ECO:0000313" key="4">
    <source>
        <dbReference type="EMBL" id="WDI32433.1"/>
    </source>
</evidence>
<dbReference type="InterPro" id="IPR016181">
    <property type="entry name" value="Acyl_CoA_acyltransferase"/>
</dbReference>
<dbReference type="GO" id="GO:0008080">
    <property type="term" value="F:N-acetyltransferase activity"/>
    <property type="evidence" value="ECO:0007669"/>
    <property type="project" value="UniProtKB-ARBA"/>
</dbReference>
<dbReference type="Pfam" id="PF00583">
    <property type="entry name" value="Acetyltransf_1"/>
    <property type="match status" value="1"/>
</dbReference>
<dbReference type="AlphaFoldDB" id="A0AAE9ZGC1"/>
<proteinExistence type="predicted"/>
<protein>
    <submittedName>
        <fullName evidence="4">GNAT family N-acetyltransferase</fullName>
    </submittedName>
</protein>
<dbReference type="PANTHER" id="PTHR10545">
    <property type="entry name" value="DIAMINE N-ACETYLTRANSFERASE"/>
    <property type="match status" value="1"/>
</dbReference>
<dbReference type="PANTHER" id="PTHR10545:SF29">
    <property type="entry name" value="GH14572P-RELATED"/>
    <property type="match status" value="1"/>
</dbReference>
<dbReference type="CDD" id="cd04301">
    <property type="entry name" value="NAT_SF"/>
    <property type="match status" value="1"/>
</dbReference>
<name>A0AAE9ZGC1_9PROT</name>
<evidence type="ECO:0000256" key="1">
    <source>
        <dbReference type="ARBA" id="ARBA00022679"/>
    </source>
</evidence>
<dbReference type="Proteomes" id="UP001214043">
    <property type="component" value="Chromosome"/>
</dbReference>
<keyword evidence="1" id="KW-0808">Transferase</keyword>
<dbReference type="InterPro" id="IPR051016">
    <property type="entry name" value="Diverse_Substrate_AcTransf"/>
</dbReference>
<feature type="domain" description="N-acetyltransferase" evidence="3">
    <location>
        <begin position="5"/>
        <end position="155"/>
    </location>
</feature>
<dbReference type="InterPro" id="IPR000182">
    <property type="entry name" value="GNAT_dom"/>
</dbReference>
<dbReference type="KEGG" id="hfl:PUV54_04395"/>
<organism evidence="4 5">
    <name type="scientific">Hyphococcus flavus</name>
    <dbReference type="NCBI Taxonomy" id="1866326"/>
    <lineage>
        <taxon>Bacteria</taxon>
        <taxon>Pseudomonadati</taxon>
        <taxon>Pseudomonadota</taxon>
        <taxon>Alphaproteobacteria</taxon>
        <taxon>Parvularculales</taxon>
        <taxon>Parvularculaceae</taxon>
        <taxon>Hyphococcus</taxon>
    </lineage>
</organism>
<accession>A0AAE9ZGC1</accession>
<evidence type="ECO:0000259" key="3">
    <source>
        <dbReference type="PROSITE" id="PS51186"/>
    </source>
</evidence>
<gene>
    <name evidence="4" type="ORF">PUV54_04395</name>
</gene>
<evidence type="ECO:0000256" key="2">
    <source>
        <dbReference type="ARBA" id="ARBA00023315"/>
    </source>
</evidence>
<reference evidence="4" key="1">
    <citation type="submission" date="2023-02" db="EMBL/GenBank/DDBJ databases">
        <title>Genome sequence of Hyphococcus flavus.</title>
        <authorList>
            <person name="Rong J.-C."/>
            <person name="Zhao Q."/>
            <person name="Yi M."/>
            <person name="Wu J.-Y."/>
        </authorList>
    </citation>
    <scope>NUCLEOTIDE SEQUENCE</scope>
    <source>
        <strain evidence="4">MCCC 1K03223</strain>
    </source>
</reference>
<dbReference type="EMBL" id="CP118166">
    <property type="protein sequence ID" value="WDI32433.1"/>
    <property type="molecule type" value="Genomic_DNA"/>
</dbReference>
<evidence type="ECO:0000313" key="5">
    <source>
        <dbReference type="Proteomes" id="UP001214043"/>
    </source>
</evidence>